<dbReference type="Gene3D" id="2.60.40.1180">
    <property type="entry name" value="Golgi alpha-mannosidase II"/>
    <property type="match status" value="1"/>
</dbReference>
<comment type="similarity">
    <text evidence="2">Belongs to the glycosyl hydrolase 13 family. GlgB subfamily.</text>
</comment>
<dbReference type="InterPro" id="IPR037439">
    <property type="entry name" value="Branching_enzy"/>
</dbReference>
<dbReference type="EMBL" id="JAPFFF010000003">
    <property type="protein sequence ID" value="KAK8895658.1"/>
    <property type="molecule type" value="Genomic_DNA"/>
</dbReference>
<dbReference type="Pfam" id="PF02922">
    <property type="entry name" value="CBM_48"/>
    <property type="match status" value="1"/>
</dbReference>
<evidence type="ECO:0000313" key="8">
    <source>
        <dbReference type="Proteomes" id="UP001470230"/>
    </source>
</evidence>
<dbReference type="SMART" id="SM00642">
    <property type="entry name" value="Aamy"/>
    <property type="match status" value="1"/>
</dbReference>
<comment type="catalytic activity">
    <reaction evidence="1">
        <text>Transfers a segment of a (1-&gt;4)-alpha-D-glucan chain to a primary hydroxy group in a similar glucan chain.</text>
        <dbReference type="EC" id="2.4.1.18"/>
    </reaction>
</comment>
<evidence type="ECO:0000259" key="6">
    <source>
        <dbReference type="SMART" id="SM00642"/>
    </source>
</evidence>
<dbReference type="Pfam" id="PF02806">
    <property type="entry name" value="Alpha-amylase_C"/>
    <property type="match status" value="1"/>
</dbReference>
<proteinExistence type="inferred from homology"/>
<dbReference type="CDD" id="cd02854">
    <property type="entry name" value="E_set_GBE_euk_N"/>
    <property type="match status" value="1"/>
</dbReference>
<dbReference type="InterPro" id="IPR013783">
    <property type="entry name" value="Ig-like_fold"/>
</dbReference>
<dbReference type="InterPro" id="IPR006048">
    <property type="entry name" value="A-amylase/branching_C"/>
</dbReference>
<dbReference type="InterPro" id="IPR014756">
    <property type="entry name" value="Ig_E-set"/>
</dbReference>
<evidence type="ECO:0000256" key="2">
    <source>
        <dbReference type="ARBA" id="ARBA00009000"/>
    </source>
</evidence>
<evidence type="ECO:0000256" key="5">
    <source>
        <dbReference type="ARBA" id="ARBA00022679"/>
    </source>
</evidence>
<dbReference type="PANTHER" id="PTHR43651">
    <property type="entry name" value="1,4-ALPHA-GLUCAN-BRANCHING ENZYME"/>
    <property type="match status" value="1"/>
</dbReference>
<evidence type="ECO:0000256" key="3">
    <source>
        <dbReference type="ARBA" id="ARBA00012541"/>
    </source>
</evidence>
<dbReference type="InterPro" id="IPR006047">
    <property type="entry name" value="GH13_cat_dom"/>
</dbReference>
<dbReference type="Gene3D" id="2.60.40.10">
    <property type="entry name" value="Immunoglobulins"/>
    <property type="match status" value="1"/>
</dbReference>
<comment type="caution">
    <text evidence="7">The sequence shown here is derived from an EMBL/GenBank/DDBJ whole genome shotgun (WGS) entry which is preliminary data.</text>
</comment>
<dbReference type="Proteomes" id="UP001470230">
    <property type="component" value="Unassembled WGS sequence"/>
</dbReference>
<feature type="domain" description="Glycosyl hydrolase family 13 catalytic" evidence="6">
    <location>
        <begin position="196"/>
        <end position="559"/>
    </location>
</feature>
<keyword evidence="8" id="KW-1185">Reference proteome</keyword>
<dbReference type="InterPro" id="IPR013780">
    <property type="entry name" value="Glyco_hydro_b"/>
</dbReference>
<evidence type="ECO:0000256" key="1">
    <source>
        <dbReference type="ARBA" id="ARBA00000826"/>
    </source>
</evidence>
<organism evidence="7 8">
    <name type="scientific">Tritrichomonas musculus</name>
    <dbReference type="NCBI Taxonomy" id="1915356"/>
    <lineage>
        <taxon>Eukaryota</taxon>
        <taxon>Metamonada</taxon>
        <taxon>Parabasalia</taxon>
        <taxon>Tritrichomonadida</taxon>
        <taxon>Tritrichomonadidae</taxon>
        <taxon>Tritrichomonas</taxon>
    </lineage>
</organism>
<name>A0ABR2KX18_9EUKA</name>
<dbReference type="InterPro" id="IPR004193">
    <property type="entry name" value="Glyco_hydro_13_N"/>
</dbReference>
<sequence length="681" mass="78320">MKISQDNPYYSKYSDKFIQRNKNFQNALARINQFYGSIDNFTNSYKEYGLHRVKGGIFYREWAPNAHNIYLAGDFNNWNLTDPSTKCDKDPYGVFTLFLSDVTNESGQKVPRIKHGSRVRCFLVVDNQLLSRIPAWINYSVQNHNSNTYDGIFWDPPSEECYEFKHPWPEPRVDHAFLIYEAHIGMAGPEPRVHTYNEFTANVLPLVKEKGYNVVQLMGVMEHSYYASQGYQVTSFFAPSSRFGTPEDLKRLIDTAHEMGIYVFLDTIHSHASKNIGEGLNHFDGTDSQYFHSGKRGSHPVWDSRLFDYSNIEVQRFLLSNLRYYIEVFHFDGFRFDGVGSMIYKNQGVDTQFNNDVYFSDIVDEDAVTYLYLANYVVHKYDMFGITTAEDVSGMVGIARTIEDGGFGFNFRLGMGGADLWVKTLELPSFNDWNLHDIAYNLNNRPIHEKTIAYTECHDQPFPIAYRLLGWGKNDDLMSFLAPLSDEVEHAIALLKMIRLLTFGIAGEAYLNFMGNEFGHPGKIEFPHEGNHNSYDNCCRDFQLADDEMTRYASLARFDKDMLNIEKTFKFLNCCDLGYISMADKESRVIGFERGGLFWVFNFNDSKDFQSYVFGIGNGGEYRVVFSSDEIAYEGRGRIMVGNGSEISTKPEEWNSRKNRIDLCLPSMSAYVLKLVRPDSS</sequence>
<reference evidence="7 8" key="1">
    <citation type="submission" date="2024-04" db="EMBL/GenBank/DDBJ databases">
        <title>Tritrichomonas musculus Genome.</title>
        <authorList>
            <person name="Alves-Ferreira E."/>
            <person name="Grigg M."/>
            <person name="Lorenzi H."/>
            <person name="Galac M."/>
        </authorList>
    </citation>
    <scope>NUCLEOTIDE SEQUENCE [LARGE SCALE GENOMIC DNA]</scope>
    <source>
        <strain evidence="7 8">EAF2021</strain>
    </source>
</reference>
<dbReference type="InterPro" id="IPR017853">
    <property type="entry name" value="GH"/>
</dbReference>
<evidence type="ECO:0000313" key="7">
    <source>
        <dbReference type="EMBL" id="KAK8895658.1"/>
    </source>
</evidence>
<dbReference type="SUPFAM" id="SSF51445">
    <property type="entry name" value="(Trans)glycosidases"/>
    <property type="match status" value="1"/>
</dbReference>
<dbReference type="PANTHER" id="PTHR43651:SF3">
    <property type="entry name" value="1,4-ALPHA-GLUCAN-BRANCHING ENZYME"/>
    <property type="match status" value="1"/>
</dbReference>
<keyword evidence="4" id="KW-0328">Glycosyltransferase</keyword>
<dbReference type="EC" id="2.4.1.18" evidence="3"/>
<keyword evidence="5" id="KW-0808">Transferase</keyword>
<evidence type="ECO:0000256" key="4">
    <source>
        <dbReference type="ARBA" id="ARBA00022676"/>
    </source>
</evidence>
<dbReference type="PIRSF" id="PIRSF000463">
    <property type="entry name" value="GlgB"/>
    <property type="match status" value="1"/>
</dbReference>
<dbReference type="SUPFAM" id="SSF81296">
    <property type="entry name" value="E set domains"/>
    <property type="match status" value="1"/>
</dbReference>
<gene>
    <name evidence="7" type="ORF">M9Y10_024128</name>
</gene>
<protein>
    <recommendedName>
        <fullName evidence="3">1,4-alpha-glucan branching enzyme</fullName>
        <ecNumber evidence="3">2.4.1.18</ecNumber>
    </recommendedName>
</protein>
<dbReference type="Gene3D" id="3.20.20.80">
    <property type="entry name" value="Glycosidases"/>
    <property type="match status" value="1"/>
</dbReference>
<dbReference type="Pfam" id="PF00128">
    <property type="entry name" value="Alpha-amylase"/>
    <property type="match status" value="1"/>
</dbReference>
<dbReference type="SUPFAM" id="SSF51011">
    <property type="entry name" value="Glycosyl hydrolase domain"/>
    <property type="match status" value="1"/>
</dbReference>
<accession>A0ABR2KX18</accession>